<accession>H1W564</accession>
<evidence type="ECO:0000313" key="2">
    <source>
        <dbReference type="Proteomes" id="UP000007174"/>
    </source>
</evidence>
<dbReference type="HOGENOM" id="CLU_2984460_0_0_1"/>
<name>H1W564_COLHI</name>
<feature type="non-terminal residue" evidence="1">
    <location>
        <position position="58"/>
    </location>
</feature>
<reference evidence="2" key="1">
    <citation type="journal article" date="2012" name="Nat. Genet.">
        <title>Lifestyle transitions in plant pathogenic Colletotrichum fungi deciphered by genome and transcriptome analyses.</title>
        <authorList>
            <person name="O'Connell R.J."/>
            <person name="Thon M.R."/>
            <person name="Hacquard S."/>
            <person name="Amyotte S.G."/>
            <person name="Kleemann J."/>
            <person name="Torres M.F."/>
            <person name="Damm U."/>
            <person name="Buiate E.A."/>
            <person name="Epstein L."/>
            <person name="Alkan N."/>
            <person name="Altmueller J."/>
            <person name="Alvarado-Balderrama L."/>
            <person name="Bauser C.A."/>
            <person name="Becker C."/>
            <person name="Birren B.W."/>
            <person name="Chen Z."/>
            <person name="Choi J."/>
            <person name="Crouch J.A."/>
            <person name="Duvick J.P."/>
            <person name="Farman M.A."/>
            <person name="Gan P."/>
            <person name="Heiman D."/>
            <person name="Henrissat B."/>
            <person name="Howard R.J."/>
            <person name="Kabbage M."/>
            <person name="Koch C."/>
            <person name="Kracher B."/>
            <person name="Kubo Y."/>
            <person name="Law A.D."/>
            <person name="Lebrun M.-H."/>
            <person name="Lee Y.-H."/>
            <person name="Miyara I."/>
            <person name="Moore N."/>
            <person name="Neumann U."/>
            <person name="Nordstroem K."/>
            <person name="Panaccione D.G."/>
            <person name="Panstruga R."/>
            <person name="Place M."/>
            <person name="Proctor R.H."/>
            <person name="Prusky D."/>
            <person name="Rech G."/>
            <person name="Reinhardt R."/>
            <person name="Rollins J.A."/>
            <person name="Rounsley S."/>
            <person name="Schardl C.L."/>
            <person name="Schwartz D.C."/>
            <person name="Shenoy N."/>
            <person name="Shirasu K."/>
            <person name="Sikhakolli U.R."/>
            <person name="Stueber K."/>
            <person name="Sukno S.A."/>
            <person name="Sweigard J.A."/>
            <person name="Takano Y."/>
            <person name="Takahara H."/>
            <person name="Trail F."/>
            <person name="van der Does H.C."/>
            <person name="Voll L.M."/>
            <person name="Will I."/>
            <person name="Young S."/>
            <person name="Zeng Q."/>
            <person name="Zhang J."/>
            <person name="Zhou S."/>
            <person name="Dickman M.B."/>
            <person name="Schulze-Lefert P."/>
            <person name="Ver Loren van Themaat E."/>
            <person name="Ma L.-J."/>
            <person name="Vaillancourt L.J."/>
        </authorList>
    </citation>
    <scope>NUCLEOTIDE SEQUENCE [LARGE SCALE GENOMIC DNA]</scope>
    <source>
        <strain evidence="2">IMI 349063</strain>
    </source>
</reference>
<dbReference type="Proteomes" id="UP000007174">
    <property type="component" value="Unassembled WGS sequence"/>
</dbReference>
<dbReference type="AlphaFoldDB" id="H1W564"/>
<dbReference type="STRING" id="759273.H1W564"/>
<gene>
    <name evidence="1" type="ORF">CH063_15943</name>
</gene>
<sequence>MPSLKVPETGLILESSAASGNPVPPQAFTINLSDNVLEDMIKCVQSGEDLQLALGSSP</sequence>
<protein>
    <submittedName>
        <fullName evidence="1">Uncharacterized protein</fullName>
    </submittedName>
</protein>
<proteinExistence type="predicted"/>
<dbReference type="VEuPathDB" id="FungiDB:CH63R_05728"/>
<evidence type="ECO:0000313" key="1">
    <source>
        <dbReference type="EMBL" id="CCF47628.1"/>
    </source>
</evidence>
<organism evidence="1 2">
    <name type="scientific">Colletotrichum higginsianum (strain IMI 349063)</name>
    <name type="common">Crucifer anthracnose fungus</name>
    <dbReference type="NCBI Taxonomy" id="759273"/>
    <lineage>
        <taxon>Eukaryota</taxon>
        <taxon>Fungi</taxon>
        <taxon>Dikarya</taxon>
        <taxon>Ascomycota</taxon>
        <taxon>Pezizomycotina</taxon>
        <taxon>Sordariomycetes</taxon>
        <taxon>Hypocreomycetidae</taxon>
        <taxon>Glomerellales</taxon>
        <taxon>Glomerellaceae</taxon>
        <taxon>Colletotrichum</taxon>
        <taxon>Colletotrichum destructivum species complex</taxon>
    </lineage>
</organism>
<dbReference type="EMBL" id="CACQ02009948">
    <property type="protein sequence ID" value="CCF47628.1"/>
    <property type="molecule type" value="Genomic_DNA"/>
</dbReference>